<accession>A0A665U4H0</accession>
<dbReference type="OMA" id="AFLYCNM"/>
<feature type="region of interest" description="Disordered" evidence="1">
    <location>
        <begin position="1"/>
        <end position="40"/>
    </location>
</feature>
<feature type="compositionally biased region" description="Basic and acidic residues" evidence="1">
    <location>
        <begin position="1"/>
        <end position="21"/>
    </location>
</feature>
<keyword evidence="5" id="KW-1185">Reference proteome</keyword>
<feature type="region of interest" description="Disordered" evidence="1">
    <location>
        <begin position="512"/>
        <end position="568"/>
    </location>
</feature>
<dbReference type="InterPro" id="IPR056583">
    <property type="entry name" value="EDRF1_TPR"/>
</dbReference>
<gene>
    <name evidence="4" type="primary">edrf1</name>
</gene>
<proteinExistence type="predicted"/>
<reference evidence="4" key="1">
    <citation type="submission" date="2021-04" db="EMBL/GenBank/DDBJ databases">
        <authorList>
            <consortium name="Wellcome Sanger Institute Data Sharing"/>
        </authorList>
    </citation>
    <scope>NUCLEOTIDE SEQUENCE [LARGE SCALE GENOMIC DNA]</scope>
</reference>
<organism evidence="4 5">
    <name type="scientific">Echeneis naucrates</name>
    <name type="common">Live sharksucker</name>
    <dbReference type="NCBI Taxonomy" id="173247"/>
    <lineage>
        <taxon>Eukaryota</taxon>
        <taxon>Metazoa</taxon>
        <taxon>Chordata</taxon>
        <taxon>Craniata</taxon>
        <taxon>Vertebrata</taxon>
        <taxon>Euteleostomi</taxon>
        <taxon>Actinopterygii</taxon>
        <taxon>Neopterygii</taxon>
        <taxon>Teleostei</taxon>
        <taxon>Neoteleostei</taxon>
        <taxon>Acanthomorphata</taxon>
        <taxon>Carangaria</taxon>
        <taxon>Carangiformes</taxon>
        <taxon>Echeneidae</taxon>
        <taxon>Echeneis</taxon>
    </lineage>
</organism>
<dbReference type="GeneID" id="115055225"/>
<dbReference type="PANTHER" id="PTHR15000">
    <property type="entry name" value="ERYTHROID DIFFERENTIATION-RELATED FACTOR 1"/>
    <property type="match status" value="1"/>
</dbReference>
<dbReference type="Proteomes" id="UP000472264">
    <property type="component" value="Chromosome 15"/>
</dbReference>
<dbReference type="Pfam" id="PF23723">
    <property type="entry name" value="TPR_EDRF1"/>
    <property type="match status" value="1"/>
</dbReference>
<evidence type="ECO:0000256" key="1">
    <source>
        <dbReference type="SAM" id="MobiDB-lite"/>
    </source>
</evidence>
<sequence>MSASAGDREPGTPLDDGKEDISGPTCSGENSKRDSATCSGNDEIKSRAVVKYSAAPPPTSYALLQEKTDLKLPPANWLREHPQLGSAGTTILGSSSKSKPFSSFGMAYDFIDCIGDDVDVVSDSENIKKLLKIPYSKSHVSMAVHRVGRTLLLDELDIQELFMRSSQTGDWTWLKEFYQRLIDQKWQRKKKSKEHWYQKAILSKFLYYSINGDGAAEPVPENHHEREEENGAEEFSSSWPTAFTNRCSDPEESDAPKQESVSLDSKFALGQVASVPKEQNLPTLFNEGENSQGLRNDFVRNIMWTFEDIHMLVGSNMPIFGGGRYPAVSLRLRDNNKPINILTGIDYWLDNLMCNVPELVMCFHVNGIVQKYEMIKTEDIPHLENSTFSTRVVKDIAQNILSFLKSNCTKEGHTYWLFKASGSDIVKLYDLTTLCEEAEEEKCQNPFTLPVAVLLYKVASNLMLKARQNRKHYGTIRTLLLNCVKLLDQERHPQIIASAHYMLSELFQLDEPPEENGRESLRAGGSEDSYSDEDRVEDEDEEEEEELMEDSDENSSYSNSSSSQDDRKAVAVIRSVGELSVPEKYKSTHQIRPSCTFPVSQDKEERCRHVLCYVLKGLKAVDGSVKKESDLPAADPNTPIPLKYEDRSAIGACTAEKGIALLFERAGPLQADQKHPTRSGMIPGSWQHHMKLQLFLKASKAYYVLSDAATNLLKYGRALRYIKLSLQCYDAYCSVSGTLHPQVLHFHSQCLSLCGDIQLMLAQNANNRAAYLEEYNYQTKEDQEILHSLHRESSCQAFNMATDLAMDPEYQLFVSSKCYEASFELLDSEALNDHGSDQLAQVLKRLGNIRNEMGVFYMNQAAAMQTEKEVKKSVSIAEQELWKKSFSFFEKGMRDFEAIEDNTNTALLLCNTGRLMRICAQAHCAMSADQSRGEFSPEEALYYNKAIDYYLRAMKSLVSRESHPAVWDSVNWELSTTYFTLATLLQDYAPLSRKAQEQIEREVTEAMMKSLKYCDLQTESARQPLYQYRAATIHHRLASMYHSCFRNQVGDEHLRKQHRSLAELHYSKAVCLFLSLKDAPCELLRTLLERVAFAEFTMAGQSSSAAKLKSLISALEIMTETRHAFQLIHKELQEQIALREPGCAGSAESADVASGPTSGLNLQEVMKLIAVFEPSFSFLLLQLIKLMATMKRKPSNKDEELLKTLKNVYSKLLRAEKNAPLLSRVGFYTELLQQLIPQTGSDSTDIHS</sequence>
<dbReference type="GO" id="GO:0045893">
    <property type="term" value="P:positive regulation of DNA-templated transcription"/>
    <property type="evidence" value="ECO:0007669"/>
    <property type="project" value="TreeGrafter"/>
</dbReference>
<feature type="region of interest" description="Disordered" evidence="1">
    <location>
        <begin position="217"/>
        <end position="260"/>
    </location>
</feature>
<evidence type="ECO:0000313" key="5">
    <source>
        <dbReference type="Proteomes" id="UP000472264"/>
    </source>
</evidence>
<feature type="compositionally biased region" description="Polar residues" evidence="1">
    <location>
        <begin position="235"/>
        <end position="247"/>
    </location>
</feature>
<dbReference type="InParanoid" id="A0A665U4H0"/>
<evidence type="ECO:0000313" key="4">
    <source>
        <dbReference type="Ensembl" id="ENSENLP00000014206.1"/>
    </source>
</evidence>
<reference evidence="4" key="2">
    <citation type="submission" date="2025-08" db="UniProtKB">
        <authorList>
            <consortium name="Ensembl"/>
        </authorList>
    </citation>
    <scope>IDENTIFICATION</scope>
</reference>
<dbReference type="AlphaFoldDB" id="A0A665U4H0"/>
<feature type="domain" description="EDRF1 TPR repeats region" evidence="2">
    <location>
        <begin position="842"/>
        <end position="1237"/>
    </location>
</feature>
<dbReference type="InterPro" id="IPR056582">
    <property type="entry name" value="EDRF1_N"/>
</dbReference>
<dbReference type="OrthoDB" id="419432at2759"/>
<evidence type="ECO:0008006" key="6">
    <source>
        <dbReference type="Google" id="ProtNLM"/>
    </source>
</evidence>
<reference evidence="4" key="3">
    <citation type="submission" date="2025-09" db="UniProtKB">
        <authorList>
            <consortium name="Ensembl"/>
        </authorList>
    </citation>
    <scope>IDENTIFICATION</scope>
</reference>
<feature type="compositionally biased region" description="Acidic residues" evidence="1">
    <location>
        <begin position="529"/>
        <end position="553"/>
    </location>
</feature>
<dbReference type="PANTHER" id="PTHR15000:SF1">
    <property type="entry name" value="ERYTHROID DIFFERENTIATION-RELATED FACTOR 1"/>
    <property type="match status" value="1"/>
</dbReference>
<dbReference type="FunCoup" id="A0A665U4H0">
    <property type="interactions" value="960"/>
</dbReference>
<name>A0A665U4H0_ECHNA</name>
<dbReference type="CTD" id="26098"/>
<evidence type="ECO:0000259" key="2">
    <source>
        <dbReference type="Pfam" id="PF23723"/>
    </source>
</evidence>
<feature type="domain" description="EDRF1 N-terminal" evidence="3">
    <location>
        <begin position="43"/>
        <end position="566"/>
    </location>
</feature>
<evidence type="ECO:0000259" key="3">
    <source>
        <dbReference type="Pfam" id="PF23788"/>
    </source>
</evidence>
<dbReference type="Pfam" id="PF23788">
    <property type="entry name" value="EDRF1_N"/>
    <property type="match status" value="1"/>
</dbReference>
<dbReference type="RefSeq" id="XP_029376712.1">
    <property type="nucleotide sequence ID" value="XM_029520852.1"/>
</dbReference>
<protein>
    <recommendedName>
        <fullName evidence="6">Erythroid differentiation regulatory factor 1</fullName>
    </recommendedName>
</protein>
<feature type="compositionally biased region" description="Basic and acidic residues" evidence="1">
    <location>
        <begin position="220"/>
        <end position="229"/>
    </location>
</feature>
<feature type="compositionally biased region" description="Low complexity" evidence="1">
    <location>
        <begin position="554"/>
        <end position="563"/>
    </location>
</feature>
<dbReference type="Ensembl" id="ENSENLT00000014785.1">
    <property type="protein sequence ID" value="ENSENLP00000014206.1"/>
    <property type="gene ID" value="ENSENLG00000005260.1"/>
</dbReference>